<dbReference type="Pfam" id="PF13405">
    <property type="entry name" value="EF-hand_6"/>
    <property type="match status" value="1"/>
</dbReference>
<dbReference type="AlphaFoldDB" id="S9TCX9"/>
<evidence type="ECO:0000259" key="2">
    <source>
        <dbReference type="PROSITE" id="PS50222"/>
    </source>
</evidence>
<keyword evidence="4" id="KW-1185">Reference proteome</keyword>
<dbReference type="OrthoDB" id="40902at2759"/>
<sequence>MLSPTGGGGGANRFLDFSHKNHHITSEEEQAITTAFNKIDTDGFGTITRDQLRDMLTVLSGDAVSSSDISELVNLFTEDPKSAEITFQQFRNAWVTKDLAHMPFTHSSEFQLAKIIGTQMDEVERQIVRQLRTAFDSVDENHSGFIRIGQLRRVSSGATSTPRRRTSSHSSATSKSRTSS</sequence>
<dbReference type="PROSITE" id="PS50222">
    <property type="entry name" value="EF_HAND_2"/>
    <property type="match status" value="1"/>
</dbReference>
<proteinExistence type="predicted"/>
<dbReference type="Gene3D" id="1.10.238.10">
    <property type="entry name" value="EF-hand"/>
    <property type="match status" value="1"/>
</dbReference>
<dbReference type="GO" id="GO:0005509">
    <property type="term" value="F:calcium ion binding"/>
    <property type="evidence" value="ECO:0007669"/>
    <property type="project" value="InterPro"/>
</dbReference>
<dbReference type="InterPro" id="IPR002048">
    <property type="entry name" value="EF_hand_dom"/>
</dbReference>
<dbReference type="Proteomes" id="UP000015354">
    <property type="component" value="Unassembled WGS sequence"/>
</dbReference>
<dbReference type="EMBL" id="ATMH01011679">
    <property type="protein sequence ID" value="EPY15882.1"/>
    <property type="molecule type" value="Genomic_DNA"/>
</dbReference>
<evidence type="ECO:0000313" key="3">
    <source>
        <dbReference type="EMBL" id="EPY15882.1"/>
    </source>
</evidence>
<comment type="caution">
    <text evidence="3">The sequence shown here is derived from an EMBL/GenBank/DDBJ whole genome shotgun (WGS) entry which is preliminary data.</text>
</comment>
<gene>
    <name evidence="3" type="ORF">STCU_11697</name>
</gene>
<feature type="domain" description="EF-hand" evidence="2">
    <location>
        <begin position="27"/>
        <end position="62"/>
    </location>
</feature>
<protein>
    <recommendedName>
        <fullName evidence="2">EF-hand domain-containing protein</fullName>
    </recommendedName>
</protein>
<feature type="region of interest" description="Disordered" evidence="1">
    <location>
        <begin position="154"/>
        <end position="180"/>
    </location>
</feature>
<reference evidence="3 4" key="1">
    <citation type="journal article" date="2013" name="PLoS ONE">
        <title>Predicting the Proteins of Angomonas deanei, Strigomonas culicis and Their Respective Endosymbionts Reveals New Aspects of the Trypanosomatidae Family.</title>
        <authorList>
            <person name="Motta M.C."/>
            <person name="Martins A.C."/>
            <person name="de Souza S.S."/>
            <person name="Catta-Preta C.M."/>
            <person name="Silva R."/>
            <person name="Klein C.C."/>
            <person name="de Almeida L.G."/>
            <person name="de Lima Cunha O."/>
            <person name="Ciapina L.P."/>
            <person name="Brocchi M."/>
            <person name="Colabardini A.C."/>
            <person name="de Araujo Lima B."/>
            <person name="Machado C.R."/>
            <person name="de Almeida Soares C.M."/>
            <person name="Probst C.M."/>
            <person name="de Menezes C.B."/>
            <person name="Thompson C.E."/>
            <person name="Bartholomeu D.C."/>
            <person name="Gradia D.F."/>
            <person name="Pavoni D.P."/>
            <person name="Grisard E.C."/>
            <person name="Fantinatti-Garboggini F."/>
            <person name="Marchini F.K."/>
            <person name="Rodrigues-Luiz G.F."/>
            <person name="Wagner G."/>
            <person name="Goldman G.H."/>
            <person name="Fietto J.L."/>
            <person name="Elias M.C."/>
            <person name="Goldman M.H."/>
            <person name="Sagot M.F."/>
            <person name="Pereira M."/>
            <person name="Stoco P.H."/>
            <person name="de Mendonca-Neto R.P."/>
            <person name="Teixeira S.M."/>
            <person name="Maciel T.E."/>
            <person name="de Oliveira Mendes T.A."/>
            <person name="Urmenyi T.P."/>
            <person name="de Souza W."/>
            <person name="Schenkman S."/>
            <person name="de Vasconcelos A.T."/>
        </authorList>
    </citation>
    <scope>NUCLEOTIDE SEQUENCE [LARGE SCALE GENOMIC DNA]</scope>
</reference>
<evidence type="ECO:0000313" key="4">
    <source>
        <dbReference type="Proteomes" id="UP000015354"/>
    </source>
</evidence>
<dbReference type="SUPFAM" id="SSF47473">
    <property type="entry name" value="EF-hand"/>
    <property type="match status" value="1"/>
</dbReference>
<accession>S9TCX9</accession>
<organism evidence="3 4">
    <name type="scientific">Strigomonas culicis</name>
    <dbReference type="NCBI Taxonomy" id="28005"/>
    <lineage>
        <taxon>Eukaryota</taxon>
        <taxon>Discoba</taxon>
        <taxon>Euglenozoa</taxon>
        <taxon>Kinetoplastea</taxon>
        <taxon>Metakinetoplastina</taxon>
        <taxon>Trypanosomatida</taxon>
        <taxon>Trypanosomatidae</taxon>
        <taxon>Strigomonadinae</taxon>
        <taxon>Strigomonas</taxon>
    </lineage>
</organism>
<feature type="compositionally biased region" description="Low complexity" evidence="1">
    <location>
        <begin position="168"/>
        <end position="180"/>
    </location>
</feature>
<name>S9TCX9_9TRYP</name>
<dbReference type="InterPro" id="IPR011992">
    <property type="entry name" value="EF-hand-dom_pair"/>
</dbReference>
<evidence type="ECO:0000256" key="1">
    <source>
        <dbReference type="SAM" id="MobiDB-lite"/>
    </source>
</evidence>